<keyword evidence="1" id="KW-0812">Transmembrane</keyword>
<protein>
    <submittedName>
        <fullName evidence="2">Uncharacterized protein</fullName>
    </submittedName>
</protein>
<dbReference type="OrthoDB" id="4954137at2"/>
<gene>
    <name evidence="2" type="ORF">C8E99_3006</name>
</gene>
<feature type="transmembrane region" description="Helical" evidence="1">
    <location>
        <begin position="12"/>
        <end position="33"/>
    </location>
</feature>
<dbReference type="RefSeq" id="WP_115932968.1">
    <property type="nucleotide sequence ID" value="NZ_QREH01000001.1"/>
</dbReference>
<keyword evidence="3" id="KW-1185">Reference proteome</keyword>
<proteinExistence type="predicted"/>
<evidence type="ECO:0000313" key="3">
    <source>
        <dbReference type="Proteomes" id="UP000256727"/>
    </source>
</evidence>
<evidence type="ECO:0000313" key="2">
    <source>
        <dbReference type="EMBL" id="REE05138.1"/>
    </source>
</evidence>
<reference evidence="2 3" key="1">
    <citation type="submission" date="2018-07" db="EMBL/GenBank/DDBJ databases">
        <title>Sequencing the genomes of 1000 actinobacteria strains.</title>
        <authorList>
            <person name="Klenk H.-P."/>
        </authorList>
    </citation>
    <scope>NUCLEOTIDE SEQUENCE [LARGE SCALE GENOMIC DNA]</scope>
    <source>
        <strain evidence="2 3">DSM 14442</strain>
    </source>
</reference>
<sequence length="153" mass="16719">MYAPIDLQTPLVAQWIGILLAVAGLAVVAHGLWRRKRYRAHLDDEDARYAGPDRLRDAVRETVAGAGVLVIGVAAIVYSVFGNQAWQDAVQDNVAAKYGVESVQGKEWRGNALNADVTMPDGTVHQDVLITFEDSGEPQISRDLTQPPEQPEE</sequence>
<evidence type="ECO:0000256" key="1">
    <source>
        <dbReference type="SAM" id="Phobius"/>
    </source>
</evidence>
<keyword evidence="1" id="KW-0472">Membrane</keyword>
<keyword evidence="1" id="KW-1133">Transmembrane helix</keyword>
<dbReference type="AlphaFoldDB" id="A0A3D9LFI4"/>
<comment type="caution">
    <text evidence="2">The sequence shown here is derived from an EMBL/GenBank/DDBJ whole genome shotgun (WGS) entry which is preliminary data.</text>
</comment>
<accession>A0A3D9LFI4</accession>
<dbReference type="EMBL" id="QREH01000001">
    <property type="protein sequence ID" value="REE05138.1"/>
    <property type="molecule type" value="Genomic_DNA"/>
</dbReference>
<feature type="transmembrane region" description="Helical" evidence="1">
    <location>
        <begin position="63"/>
        <end position="81"/>
    </location>
</feature>
<dbReference type="Proteomes" id="UP000256727">
    <property type="component" value="Unassembled WGS sequence"/>
</dbReference>
<name>A0A3D9LFI4_9MICC</name>
<organism evidence="2 3">
    <name type="scientific">Citricoccus muralis</name>
    <dbReference type="NCBI Taxonomy" id="169134"/>
    <lineage>
        <taxon>Bacteria</taxon>
        <taxon>Bacillati</taxon>
        <taxon>Actinomycetota</taxon>
        <taxon>Actinomycetes</taxon>
        <taxon>Micrococcales</taxon>
        <taxon>Micrococcaceae</taxon>
        <taxon>Citricoccus</taxon>
    </lineage>
</organism>